<proteinExistence type="predicted"/>
<dbReference type="EMBL" id="AMCV02000006">
    <property type="protein sequence ID" value="TDZ23388.1"/>
    <property type="molecule type" value="Genomic_DNA"/>
</dbReference>
<dbReference type="Proteomes" id="UP000014480">
    <property type="component" value="Unassembled WGS sequence"/>
</dbReference>
<accession>A0A484FZJ4</accession>
<dbReference type="AlphaFoldDB" id="A0A484FZJ4"/>
<protein>
    <submittedName>
        <fullName evidence="1">Uncharacterized protein</fullName>
    </submittedName>
</protein>
<comment type="caution">
    <text evidence="1">The sequence shown here is derived from an EMBL/GenBank/DDBJ whole genome shotgun (WGS) entry which is preliminary data.</text>
</comment>
<name>A0A484FZJ4_COLOR</name>
<sequence length="181" mass="20320">MLRINIEPDKEVKRLLMQRQPSISVVLNFQVRKTTSSSESRAEVARWPKVSQLSLTRFPWDFWGPAVISSIHAILRSSASNTLAPRQGSLAKKSQRERDTPLIQLVHAPYQEIALRNPLQSTAPATTALIHWHSDAAPFRKIPIAFFFSRCFASALLSSALWSPAILVFPPTSIACAYLKR</sequence>
<reference evidence="2" key="1">
    <citation type="journal article" date="2013" name="New Phytol.">
        <title>Comparative genomic and transcriptomic analyses reveal the hemibiotrophic stage shift of Colletotrichum fungi.</title>
        <authorList>
            <person name="Gan P."/>
            <person name="Ikeda K."/>
            <person name="Irieda H."/>
            <person name="Narusaka M."/>
            <person name="O'Connell R.J."/>
            <person name="Narusaka Y."/>
            <person name="Takano Y."/>
            <person name="Kubo Y."/>
            <person name="Shirasu K."/>
        </authorList>
    </citation>
    <scope>NUCLEOTIDE SEQUENCE [LARGE SCALE GENOMIC DNA]</scope>
    <source>
        <strain evidence="2">104-T / ATCC 96160 / CBS 514.97 / LARS 414 / MAFF 240422</strain>
    </source>
</reference>
<gene>
    <name evidence="1" type="ORF">Cob_v003856</name>
</gene>
<keyword evidence="2" id="KW-1185">Reference proteome</keyword>
<organism evidence="1 2">
    <name type="scientific">Colletotrichum orbiculare (strain 104-T / ATCC 96160 / CBS 514.97 / LARS 414 / MAFF 240422)</name>
    <name type="common">Cucumber anthracnose fungus</name>
    <name type="synonym">Colletotrichum lagenarium</name>
    <dbReference type="NCBI Taxonomy" id="1213857"/>
    <lineage>
        <taxon>Eukaryota</taxon>
        <taxon>Fungi</taxon>
        <taxon>Dikarya</taxon>
        <taxon>Ascomycota</taxon>
        <taxon>Pezizomycotina</taxon>
        <taxon>Sordariomycetes</taxon>
        <taxon>Hypocreomycetidae</taxon>
        <taxon>Glomerellales</taxon>
        <taxon>Glomerellaceae</taxon>
        <taxon>Colletotrichum</taxon>
        <taxon>Colletotrichum orbiculare species complex</taxon>
    </lineage>
</organism>
<reference evidence="2" key="2">
    <citation type="journal article" date="2019" name="Mol. Plant Microbe Interact.">
        <title>Genome sequence resources for four phytopathogenic fungi from the Colletotrichum orbiculare species complex.</title>
        <authorList>
            <person name="Gan P."/>
            <person name="Tsushima A."/>
            <person name="Narusaka M."/>
            <person name="Narusaka Y."/>
            <person name="Takano Y."/>
            <person name="Kubo Y."/>
            <person name="Shirasu K."/>
        </authorList>
    </citation>
    <scope>GENOME REANNOTATION</scope>
    <source>
        <strain evidence="2">104-T / ATCC 96160 / CBS 514.97 / LARS 414 / MAFF 240422</strain>
    </source>
</reference>
<evidence type="ECO:0000313" key="1">
    <source>
        <dbReference type="EMBL" id="TDZ23388.1"/>
    </source>
</evidence>
<evidence type="ECO:0000313" key="2">
    <source>
        <dbReference type="Proteomes" id="UP000014480"/>
    </source>
</evidence>